<protein>
    <recommendedName>
        <fullName evidence="7">FAD-binding PCMH-type domain-containing protein</fullName>
    </recommendedName>
</protein>
<dbReference type="InterPro" id="IPR016169">
    <property type="entry name" value="FAD-bd_PCMH_sub2"/>
</dbReference>
<dbReference type="InterPro" id="IPR050416">
    <property type="entry name" value="FAD-linked_Oxidoreductase"/>
</dbReference>
<dbReference type="OrthoDB" id="2151789at2759"/>
<keyword evidence="6" id="KW-1185">Reference proteome</keyword>
<sequence>MGPRVNAVGIGGYMLGGGLTYFGSRYGFAADNILNYENRQIVLANSTVVNANVTSNRDLWWALKGGGPNFGIIISSYDPSQSDKLLDAVFKYAHAAEENSNAAITFFITPESGSVEFIYGMPVVYPKAYDAFYDIPVSKFVFDSTIGDMAKLSDAISDITLLDKAR</sequence>
<dbReference type="EMBL" id="CP031385">
    <property type="protein sequence ID" value="QPG94584.1"/>
    <property type="molecule type" value="Genomic_DNA"/>
</dbReference>
<evidence type="ECO:0000256" key="4">
    <source>
        <dbReference type="ARBA" id="ARBA00023002"/>
    </source>
</evidence>
<dbReference type="Proteomes" id="UP000594364">
    <property type="component" value="Chromosome 1"/>
</dbReference>
<gene>
    <name evidence="5" type="ORF">C2857_006436</name>
</gene>
<dbReference type="GO" id="GO:0050660">
    <property type="term" value="F:flavin adenine dinucleotide binding"/>
    <property type="evidence" value="ECO:0007669"/>
    <property type="project" value="InterPro"/>
</dbReference>
<evidence type="ECO:0008006" key="7">
    <source>
        <dbReference type="Google" id="ProtNLM"/>
    </source>
</evidence>
<dbReference type="AlphaFoldDB" id="A0A7S9KLN9"/>
<dbReference type="SUPFAM" id="SSF56176">
    <property type="entry name" value="FAD-binding/transporter-associated domain-like"/>
    <property type="match status" value="1"/>
</dbReference>
<comment type="similarity">
    <text evidence="1">Belongs to the oxygen-dependent FAD-linked oxidoreductase family.</text>
</comment>
<evidence type="ECO:0000256" key="3">
    <source>
        <dbReference type="ARBA" id="ARBA00022827"/>
    </source>
</evidence>
<evidence type="ECO:0000313" key="6">
    <source>
        <dbReference type="Proteomes" id="UP000594364"/>
    </source>
</evidence>
<keyword evidence="4" id="KW-0560">Oxidoreductase</keyword>
<accession>A0A7S9KLN9</accession>
<proteinExistence type="inferred from homology"/>
<dbReference type="InterPro" id="IPR036318">
    <property type="entry name" value="FAD-bd_PCMH-like_sf"/>
</dbReference>
<keyword evidence="3" id="KW-0274">FAD</keyword>
<dbReference type="GO" id="GO:0016491">
    <property type="term" value="F:oxidoreductase activity"/>
    <property type="evidence" value="ECO:0007669"/>
    <property type="project" value="UniProtKB-KW"/>
</dbReference>
<reference evidence="5 6" key="1">
    <citation type="journal article" date="2018" name="PLoS Genet.">
        <title>Repeat elements organise 3D genome structure and mediate transcription in the filamentous fungus Epichloe festucae.</title>
        <authorList>
            <person name="Winter D.J."/>
            <person name="Ganley A.R.D."/>
            <person name="Young C.A."/>
            <person name="Liachko I."/>
            <person name="Schardl C.L."/>
            <person name="Dupont P.Y."/>
            <person name="Berry D."/>
            <person name="Ram A."/>
            <person name="Scott B."/>
            <person name="Cox M.P."/>
        </authorList>
    </citation>
    <scope>NUCLEOTIDE SEQUENCE [LARGE SCALE GENOMIC DNA]</scope>
    <source>
        <strain evidence="5 6">Fl1</strain>
    </source>
</reference>
<dbReference type="PANTHER" id="PTHR42973:SF13">
    <property type="entry name" value="FAD-BINDING PCMH-TYPE DOMAIN-CONTAINING PROTEIN"/>
    <property type="match status" value="1"/>
</dbReference>
<evidence type="ECO:0000313" key="5">
    <source>
        <dbReference type="EMBL" id="QPG94584.1"/>
    </source>
</evidence>
<evidence type="ECO:0000256" key="1">
    <source>
        <dbReference type="ARBA" id="ARBA00005466"/>
    </source>
</evidence>
<evidence type="ECO:0000256" key="2">
    <source>
        <dbReference type="ARBA" id="ARBA00022630"/>
    </source>
</evidence>
<organism evidence="5 6">
    <name type="scientific">Epichloe festucae (strain Fl1)</name>
    <dbReference type="NCBI Taxonomy" id="877507"/>
    <lineage>
        <taxon>Eukaryota</taxon>
        <taxon>Fungi</taxon>
        <taxon>Dikarya</taxon>
        <taxon>Ascomycota</taxon>
        <taxon>Pezizomycotina</taxon>
        <taxon>Sordariomycetes</taxon>
        <taxon>Hypocreomycetidae</taxon>
        <taxon>Hypocreales</taxon>
        <taxon>Clavicipitaceae</taxon>
        <taxon>Epichloe</taxon>
    </lineage>
</organism>
<dbReference type="PANTHER" id="PTHR42973">
    <property type="entry name" value="BINDING OXIDOREDUCTASE, PUTATIVE (AFU_ORTHOLOGUE AFUA_1G17690)-RELATED"/>
    <property type="match status" value="1"/>
</dbReference>
<name>A0A7S9KLN9_EPIFF</name>
<keyword evidence="2" id="KW-0285">Flavoprotein</keyword>
<dbReference type="Gene3D" id="3.30.465.10">
    <property type="match status" value="1"/>
</dbReference>